<protein>
    <submittedName>
        <fullName evidence="1">Uncharacterized protein</fullName>
    </submittedName>
</protein>
<reference evidence="1 2" key="1">
    <citation type="submission" date="2020-08" db="EMBL/GenBank/DDBJ databases">
        <title>Genomic Encyclopedia of Type Strains, Phase IV (KMG-IV): sequencing the most valuable type-strain genomes for metagenomic binning, comparative biology and taxonomic classification.</title>
        <authorList>
            <person name="Goeker M."/>
        </authorList>
    </citation>
    <scope>NUCLEOTIDE SEQUENCE [LARGE SCALE GENOMIC DNA]</scope>
    <source>
        <strain evidence="1 2">DSM 25024</strain>
    </source>
</reference>
<dbReference type="GO" id="GO:0003676">
    <property type="term" value="F:nucleic acid binding"/>
    <property type="evidence" value="ECO:0007669"/>
    <property type="project" value="InterPro"/>
</dbReference>
<proteinExistence type="predicted"/>
<comment type="caution">
    <text evidence="1">The sequence shown here is derived from an EMBL/GenBank/DDBJ whole genome shotgun (WGS) entry which is preliminary data.</text>
</comment>
<dbReference type="RefSeq" id="WP_090963632.1">
    <property type="nucleotide sequence ID" value="NZ_FOOA01000009.1"/>
</dbReference>
<dbReference type="InterPro" id="IPR012337">
    <property type="entry name" value="RNaseH-like_sf"/>
</dbReference>
<dbReference type="AlphaFoldDB" id="A0A7W6FUN3"/>
<evidence type="ECO:0000313" key="2">
    <source>
        <dbReference type="Proteomes" id="UP000531216"/>
    </source>
</evidence>
<dbReference type="SUPFAM" id="SSF53098">
    <property type="entry name" value="Ribonuclease H-like"/>
    <property type="match status" value="1"/>
</dbReference>
<keyword evidence="2" id="KW-1185">Reference proteome</keyword>
<evidence type="ECO:0000313" key="1">
    <source>
        <dbReference type="EMBL" id="MBB3935940.1"/>
    </source>
</evidence>
<dbReference type="EMBL" id="JACIDO010000004">
    <property type="protein sequence ID" value="MBB3935940.1"/>
    <property type="molecule type" value="Genomic_DNA"/>
</dbReference>
<organism evidence="1 2">
    <name type="scientific">Aureimonas phyllosphaerae</name>
    <dbReference type="NCBI Taxonomy" id="1166078"/>
    <lineage>
        <taxon>Bacteria</taxon>
        <taxon>Pseudomonadati</taxon>
        <taxon>Pseudomonadota</taxon>
        <taxon>Alphaproteobacteria</taxon>
        <taxon>Hyphomicrobiales</taxon>
        <taxon>Aurantimonadaceae</taxon>
        <taxon>Aureimonas</taxon>
    </lineage>
</organism>
<dbReference type="Gene3D" id="3.30.420.10">
    <property type="entry name" value="Ribonuclease H-like superfamily/Ribonuclease H"/>
    <property type="match status" value="1"/>
</dbReference>
<gene>
    <name evidence="1" type="ORF">GGR05_002090</name>
</gene>
<dbReference type="Proteomes" id="UP000531216">
    <property type="component" value="Unassembled WGS sequence"/>
</dbReference>
<accession>A0A7W6FUN3</accession>
<dbReference type="OrthoDB" id="5705783at2"/>
<sequence>MIVFLDFEASSLNAKSFPVEVAWVFETGEGESHLIRPQPDWTDWEAEAEGIHGLSRERLEREGMPADALARRMLDVLGPHALYASAPSWDGKWLSVLLRGGGQPRHALRLKDTEEARADLVARHLGPGRDAEARAILAEIERMGRDATPEHRALGDAERERQLWLEAGRRASAKA</sequence>
<dbReference type="InterPro" id="IPR036397">
    <property type="entry name" value="RNaseH_sf"/>
</dbReference>
<name>A0A7W6FUN3_9HYPH</name>